<dbReference type="EMBL" id="FOSD01000002">
    <property type="protein sequence ID" value="SFJ61976.1"/>
    <property type="molecule type" value="Genomic_DNA"/>
</dbReference>
<reference evidence="1 2" key="1">
    <citation type="submission" date="2016-10" db="EMBL/GenBank/DDBJ databases">
        <authorList>
            <person name="Varghese N."/>
            <person name="Submissions S."/>
        </authorList>
    </citation>
    <scope>NUCLEOTIDE SEQUENCE [LARGE SCALE GENOMIC DNA]</scope>
    <source>
        <strain evidence="1 2">YR512</strain>
    </source>
</reference>
<accession>A0A1I3SX02</accession>
<dbReference type="Proteomes" id="UP000198841">
    <property type="component" value="Unassembled WGS sequence"/>
</dbReference>
<organism evidence="1 2">
    <name type="scientific">Candidatus Pantoea symbiotica</name>
    <dbReference type="NCBI Taxonomy" id="1884370"/>
    <lineage>
        <taxon>Bacteria</taxon>
        <taxon>Pseudomonadati</taxon>
        <taxon>Pseudomonadota</taxon>
        <taxon>Gammaproteobacteria</taxon>
        <taxon>Enterobacterales</taxon>
        <taxon>Erwiniaceae</taxon>
        <taxon>Pantoea</taxon>
    </lineage>
</organism>
<keyword evidence="2" id="KW-1185">Reference proteome</keyword>
<dbReference type="RefSeq" id="WP_008105452.1">
    <property type="nucleotide sequence ID" value="NZ_FOSD01000002.1"/>
</dbReference>
<comment type="caution">
    <text evidence="1">The sequence shown here is derived from an EMBL/GenBank/DDBJ whole genome shotgun (WGS) entry which is preliminary data.</text>
</comment>
<sequence>MKHLLQQWFNQLINGETGPAEEGEFDLSNHIDLLIPISQLYGVEFHPSVYRYYER</sequence>
<evidence type="ECO:0000313" key="2">
    <source>
        <dbReference type="Proteomes" id="UP000198841"/>
    </source>
</evidence>
<protein>
    <submittedName>
        <fullName evidence="1">Uncharacterized protein</fullName>
    </submittedName>
</protein>
<proteinExistence type="predicted"/>
<evidence type="ECO:0000313" key="1">
    <source>
        <dbReference type="EMBL" id="SFJ61976.1"/>
    </source>
</evidence>
<name>A0A1I3SX02_9GAMM</name>
<gene>
    <name evidence="1" type="ORF">SAMN05518863_102100</name>
</gene>